<name>A0A822ZQ87_NELNU</name>
<gene>
    <name evidence="1" type="ORF">HUJ06_002198</name>
</gene>
<dbReference type="Proteomes" id="UP000607653">
    <property type="component" value="Unassembled WGS sequence"/>
</dbReference>
<organism evidence="1 2">
    <name type="scientific">Nelumbo nucifera</name>
    <name type="common">Sacred lotus</name>
    <dbReference type="NCBI Taxonomy" id="4432"/>
    <lineage>
        <taxon>Eukaryota</taxon>
        <taxon>Viridiplantae</taxon>
        <taxon>Streptophyta</taxon>
        <taxon>Embryophyta</taxon>
        <taxon>Tracheophyta</taxon>
        <taxon>Spermatophyta</taxon>
        <taxon>Magnoliopsida</taxon>
        <taxon>Proteales</taxon>
        <taxon>Nelumbonaceae</taxon>
        <taxon>Nelumbo</taxon>
    </lineage>
</organism>
<reference evidence="1 2" key="1">
    <citation type="journal article" date="2020" name="Mol. Biol. Evol.">
        <title>Distinct Expression and Methylation Patterns for Genes with Different Fates following a Single Whole-Genome Duplication in Flowering Plants.</title>
        <authorList>
            <person name="Shi T."/>
            <person name="Rahmani R.S."/>
            <person name="Gugger P.F."/>
            <person name="Wang M."/>
            <person name="Li H."/>
            <person name="Zhang Y."/>
            <person name="Li Z."/>
            <person name="Wang Q."/>
            <person name="Van de Peer Y."/>
            <person name="Marchal K."/>
            <person name="Chen J."/>
        </authorList>
    </citation>
    <scope>NUCLEOTIDE SEQUENCE [LARGE SCALE GENOMIC DNA]</scope>
    <source>
        <tissue evidence="1">Leaf</tissue>
    </source>
</reference>
<evidence type="ECO:0000313" key="1">
    <source>
        <dbReference type="EMBL" id="DAD43968.1"/>
    </source>
</evidence>
<sequence length="76" mass="8813">MVKLQLPHATKPMIPKLNLLEVSTPKLPIRMGYRIIDHHMERFEKSNFLAVLAVSEKRTKGRGRDTLFQDLKKSRG</sequence>
<dbReference type="EMBL" id="DUZY01000006">
    <property type="protein sequence ID" value="DAD43968.1"/>
    <property type="molecule type" value="Genomic_DNA"/>
</dbReference>
<keyword evidence="2" id="KW-1185">Reference proteome</keyword>
<proteinExistence type="predicted"/>
<accession>A0A822ZQ87</accession>
<evidence type="ECO:0000313" key="2">
    <source>
        <dbReference type="Proteomes" id="UP000607653"/>
    </source>
</evidence>
<comment type="caution">
    <text evidence="1">The sequence shown here is derived from an EMBL/GenBank/DDBJ whole genome shotgun (WGS) entry which is preliminary data.</text>
</comment>
<dbReference type="AlphaFoldDB" id="A0A822ZQ87"/>
<protein>
    <submittedName>
        <fullName evidence="1">Uncharacterized protein</fullName>
    </submittedName>
</protein>